<dbReference type="InterPro" id="IPR036188">
    <property type="entry name" value="FAD/NAD-bd_sf"/>
</dbReference>
<dbReference type="InterPro" id="IPR007867">
    <property type="entry name" value="GMC_OxRtase_C"/>
</dbReference>
<feature type="domain" description="FAD-dependent oxidoreductase 2 FAD-binding" evidence="16">
    <location>
        <begin position="73"/>
        <end position="109"/>
    </location>
</feature>
<evidence type="ECO:0000256" key="7">
    <source>
        <dbReference type="ARBA" id="ARBA00022692"/>
    </source>
</evidence>
<evidence type="ECO:0000259" key="15">
    <source>
        <dbReference type="Pfam" id="PF00732"/>
    </source>
</evidence>
<evidence type="ECO:0000256" key="11">
    <source>
        <dbReference type="ARBA" id="ARBA00023136"/>
    </source>
</evidence>
<evidence type="ECO:0000256" key="9">
    <source>
        <dbReference type="ARBA" id="ARBA00022989"/>
    </source>
</evidence>
<comment type="caution">
    <text evidence="18">The sequence shown here is derived from an EMBL/GenBank/DDBJ whole genome shotgun (WGS) entry which is preliminary data.</text>
</comment>
<dbReference type="PANTHER" id="PTHR46056">
    <property type="entry name" value="LONG-CHAIN-ALCOHOL OXIDASE"/>
    <property type="match status" value="1"/>
</dbReference>
<evidence type="ECO:0000313" key="18">
    <source>
        <dbReference type="EMBL" id="ORZ41078.1"/>
    </source>
</evidence>
<evidence type="ECO:0000256" key="14">
    <source>
        <dbReference type="SAM" id="SignalP"/>
    </source>
</evidence>
<evidence type="ECO:0000256" key="2">
    <source>
        <dbReference type="ARBA" id="ARBA00003842"/>
    </source>
</evidence>
<dbReference type="InterPro" id="IPR012400">
    <property type="entry name" value="Long_Oxdase"/>
</dbReference>
<accession>A0A1Y2I2I3</accession>
<feature type="domain" description="Glucose-methanol-choline oxidoreductase C-terminal" evidence="17">
    <location>
        <begin position="413"/>
        <end position="556"/>
    </location>
</feature>
<keyword evidence="6" id="KW-0285">Flavoprotein</keyword>
<dbReference type="PIRSF" id="PIRSF028937">
    <property type="entry name" value="Lg_Ch_AO"/>
    <property type="match status" value="1"/>
</dbReference>
<comment type="similarity">
    <text evidence="4 12">Belongs to the GMC oxidoreductase family.</text>
</comment>
<protein>
    <recommendedName>
        <fullName evidence="5 12">Long-chain-alcohol oxidase</fullName>
        <ecNumber evidence="5 12">1.1.3.20</ecNumber>
    </recommendedName>
</protein>
<dbReference type="PANTHER" id="PTHR46056:SF12">
    <property type="entry name" value="LONG-CHAIN-ALCOHOL OXIDASE"/>
    <property type="match status" value="1"/>
</dbReference>
<gene>
    <name evidence="18" type="ORF">BCR44DRAFT_1105062</name>
</gene>
<dbReference type="STRING" id="765915.A0A1Y2I2I3"/>
<evidence type="ECO:0000256" key="8">
    <source>
        <dbReference type="ARBA" id="ARBA00022827"/>
    </source>
</evidence>
<sequence>MSSALKLNRTLFFLFKGLTFATVYGTLSKDPEHPITRNGLQYPGLHNPATEREPFPQFNLLDPSTVPTTIETDVVIVGTGAGGGTVAAVLAQAGYRVLVVDKGQWTGGAQDNEDDGVQNMYDRGGLLTSDDASIAILAGSTIGGGTAVNWAASLRPQHWLREEWAKEHGLKYFLTPEYQRALDVVCDRIGVSTGGIVHNVPNSILRRGCEKLGMHVADIPQNTRNKKHDCGGCGFGCATATKQSSAATWLVDACKAGAQVLPECHVRKVVVDGKSVARGIEAVVRGRTVQIKARKVVVAAGSIQSPALLLRSGLTNAHIGKHLGLHPVAMIMAKFNEPVNPWSGAMMTVVSNASEKCGNDGSHYGVKLESTTLHPLFTSFLIPWRTPEQHKVDMSQLKYTAPVLSLSRDRDRRAYITLDEDNEPLINFDLSPFDEASVVEGAIRAAEVLVAAGARSVFTTQPDVPEFHVPSDLKGVHDERFVAWKECVKSVGMKPLRSPLFSAHQMGTCRMGTSPAKSVCNPRGESWEAKGLYVADASLFPSSSGVNPMVTTYSMAYSVAQFIVQDDKHRPIGAAKL</sequence>
<dbReference type="Pfam" id="PF05199">
    <property type="entry name" value="GMC_oxred_C"/>
    <property type="match status" value="1"/>
</dbReference>
<keyword evidence="14" id="KW-0732">Signal</keyword>
<evidence type="ECO:0000313" key="19">
    <source>
        <dbReference type="Proteomes" id="UP000193411"/>
    </source>
</evidence>
<evidence type="ECO:0000256" key="4">
    <source>
        <dbReference type="ARBA" id="ARBA00010790"/>
    </source>
</evidence>
<feature type="active site" description="Proton acceptor" evidence="13">
    <location>
        <position position="504"/>
    </location>
</feature>
<comment type="function">
    <text evidence="2">Long-chain fatty alcohol oxidase involved in the omega-oxidation pathway of lipid degradation.</text>
</comment>
<feature type="signal peptide" evidence="14">
    <location>
        <begin position="1"/>
        <end position="28"/>
    </location>
</feature>
<evidence type="ECO:0000256" key="5">
    <source>
        <dbReference type="ARBA" id="ARBA00013125"/>
    </source>
</evidence>
<keyword evidence="19" id="KW-1185">Reference proteome</keyword>
<dbReference type="Proteomes" id="UP000193411">
    <property type="component" value="Unassembled WGS sequence"/>
</dbReference>
<dbReference type="GO" id="GO:0046577">
    <property type="term" value="F:long-chain-alcohol oxidase activity"/>
    <property type="evidence" value="ECO:0007669"/>
    <property type="project" value="UniProtKB-EC"/>
</dbReference>
<evidence type="ECO:0000259" key="16">
    <source>
        <dbReference type="Pfam" id="PF00890"/>
    </source>
</evidence>
<dbReference type="InterPro" id="IPR000172">
    <property type="entry name" value="GMC_OxRdtase_N"/>
</dbReference>
<keyword evidence="8" id="KW-0274">FAD</keyword>
<keyword evidence="10 12" id="KW-0560">Oxidoreductase</keyword>
<organism evidence="18 19">
    <name type="scientific">Catenaria anguillulae PL171</name>
    <dbReference type="NCBI Taxonomy" id="765915"/>
    <lineage>
        <taxon>Eukaryota</taxon>
        <taxon>Fungi</taxon>
        <taxon>Fungi incertae sedis</taxon>
        <taxon>Blastocladiomycota</taxon>
        <taxon>Blastocladiomycetes</taxon>
        <taxon>Blastocladiales</taxon>
        <taxon>Catenariaceae</taxon>
        <taxon>Catenaria</taxon>
    </lineage>
</organism>
<keyword evidence="11" id="KW-0472">Membrane</keyword>
<dbReference type="AlphaFoldDB" id="A0A1Y2I2I3"/>
<evidence type="ECO:0000256" key="1">
    <source>
        <dbReference type="ARBA" id="ARBA00000920"/>
    </source>
</evidence>
<evidence type="ECO:0000256" key="6">
    <source>
        <dbReference type="ARBA" id="ARBA00022630"/>
    </source>
</evidence>
<feature type="chain" id="PRO_5010993265" description="Long-chain-alcohol oxidase" evidence="14">
    <location>
        <begin position="29"/>
        <end position="577"/>
    </location>
</feature>
<dbReference type="Pfam" id="PF00890">
    <property type="entry name" value="FAD_binding_2"/>
    <property type="match status" value="1"/>
</dbReference>
<dbReference type="InterPro" id="IPR003953">
    <property type="entry name" value="FAD-dep_OxRdtase_2_FAD-bd"/>
</dbReference>
<dbReference type="Pfam" id="PF00732">
    <property type="entry name" value="GMC_oxred_N"/>
    <property type="match status" value="1"/>
</dbReference>
<comment type="catalytic activity">
    <reaction evidence="1 12">
        <text>a long-chain primary fatty alcohol + O2 = a long-chain fatty aldehyde + H2O2</text>
        <dbReference type="Rhea" id="RHEA:22756"/>
        <dbReference type="ChEBI" id="CHEBI:15379"/>
        <dbReference type="ChEBI" id="CHEBI:16240"/>
        <dbReference type="ChEBI" id="CHEBI:17176"/>
        <dbReference type="ChEBI" id="CHEBI:77396"/>
        <dbReference type="EC" id="1.1.3.20"/>
    </reaction>
</comment>
<dbReference type="Gene3D" id="3.50.50.60">
    <property type="entry name" value="FAD/NAD(P)-binding domain"/>
    <property type="match status" value="2"/>
</dbReference>
<dbReference type="GO" id="GO:0050660">
    <property type="term" value="F:flavin adenine dinucleotide binding"/>
    <property type="evidence" value="ECO:0007669"/>
    <property type="project" value="InterPro"/>
</dbReference>
<name>A0A1Y2I2I3_9FUNG</name>
<feature type="domain" description="Glucose-methanol-choline oxidoreductase N-terminal" evidence="15">
    <location>
        <begin position="118"/>
        <end position="328"/>
    </location>
</feature>
<dbReference type="EMBL" id="MCFL01000002">
    <property type="protein sequence ID" value="ORZ41078.1"/>
    <property type="molecule type" value="Genomic_DNA"/>
</dbReference>
<evidence type="ECO:0000256" key="13">
    <source>
        <dbReference type="PIRSR" id="PIRSR028937-1"/>
    </source>
</evidence>
<keyword evidence="9" id="KW-1133">Transmembrane helix</keyword>
<proteinExistence type="inferred from homology"/>
<evidence type="ECO:0000256" key="12">
    <source>
        <dbReference type="PIRNR" id="PIRNR028937"/>
    </source>
</evidence>
<dbReference type="OrthoDB" id="269227at2759"/>
<evidence type="ECO:0000256" key="10">
    <source>
        <dbReference type="ARBA" id="ARBA00023002"/>
    </source>
</evidence>
<evidence type="ECO:0000256" key="3">
    <source>
        <dbReference type="ARBA" id="ARBA00004370"/>
    </source>
</evidence>
<keyword evidence="7" id="KW-0812">Transmembrane</keyword>
<dbReference type="EC" id="1.1.3.20" evidence="5 12"/>
<reference evidence="18 19" key="1">
    <citation type="submission" date="2016-07" db="EMBL/GenBank/DDBJ databases">
        <title>Pervasive Adenine N6-methylation of Active Genes in Fungi.</title>
        <authorList>
            <consortium name="DOE Joint Genome Institute"/>
            <person name="Mondo S.J."/>
            <person name="Dannebaum R.O."/>
            <person name="Kuo R.C."/>
            <person name="Labutti K."/>
            <person name="Haridas S."/>
            <person name="Kuo A."/>
            <person name="Salamov A."/>
            <person name="Ahrendt S.R."/>
            <person name="Lipzen A."/>
            <person name="Sullivan W."/>
            <person name="Andreopoulos W.B."/>
            <person name="Clum A."/>
            <person name="Lindquist E."/>
            <person name="Daum C."/>
            <person name="Ramamoorthy G.K."/>
            <person name="Gryganskyi A."/>
            <person name="Culley D."/>
            <person name="Magnuson J.K."/>
            <person name="James T.Y."/>
            <person name="O'Malley M.A."/>
            <person name="Stajich J.E."/>
            <person name="Spatafora J.W."/>
            <person name="Visel A."/>
            <person name="Grigoriev I.V."/>
        </authorList>
    </citation>
    <scope>NUCLEOTIDE SEQUENCE [LARGE SCALE GENOMIC DNA]</scope>
    <source>
        <strain evidence="18 19">PL171</strain>
    </source>
</reference>
<dbReference type="GO" id="GO:0016020">
    <property type="term" value="C:membrane"/>
    <property type="evidence" value="ECO:0007669"/>
    <property type="project" value="UniProtKB-SubCell"/>
</dbReference>
<dbReference type="SUPFAM" id="SSF51905">
    <property type="entry name" value="FAD/NAD(P)-binding domain"/>
    <property type="match status" value="1"/>
</dbReference>
<comment type="subcellular location">
    <subcellularLocation>
        <location evidence="3">Membrane</location>
    </subcellularLocation>
</comment>
<evidence type="ECO:0000259" key="17">
    <source>
        <dbReference type="Pfam" id="PF05199"/>
    </source>
</evidence>